<evidence type="ECO:0000256" key="1">
    <source>
        <dbReference type="ARBA" id="ARBA00004141"/>
    </source>
</evidence>
<sequence>MVSIPIDAITSRFGDRLNNFRSTSLTTRFANLRPISEFLDVKRLSKPANFGEAQSRVNYNLSYFSSNYAVVFVMLSIYSLLTNLVLLFDMIFISCGIYGINMLQGRDLDLGFSRFTTSQLYTGLLIIGVPIGIWASPFTTALWLIGATGVTVFGHAAFLDKPIENAFSEEAETRLEEVDSEEDAYGRELVRSGRYREYGGRGLRRRPVDYEDLTDESEVDGGEFDLYDHEDSTVAYAIQLAMRDKEDQLVDTALERIRRAQVLGKKNVRLSKPELDALERKRQQADGLSGSRRPSTSSVKVTSRPSSRRSAVVAPDQMSGAYPTFADAHSIWARGTGANSRPSSSSSAPRPGTPTTQSLRPQQSSSPLRPTYPPYTPERFAPSGRPQSMQQPPVFQRPLPDDPQWAPPYYNTMQMSSYGEPAAYPPQAATAGQRMSYPSGSAYPSYQSQSPGKRSLQGTPQARTDPAPAPAPAPSKLGSEESSEESESSSEDEVQIVKVAKVAERKAPPAAVAQRRPVTGTTRKRTSR</sequence>
<feature type="compositionally biased region" description="Polar residues" evidence="5">
    <location>
        <begin position="292"/>
        <end position="301"/>
    </location>
</feature>
<proteinExistence type="predicted"/>
<evidence type="ECO:0000256" key="3">
    <source>
        <dbReference type="ARBA" id="ARBA00022989"/>
    </source>
</evidence>
<dbReference type="PANTHER" id="PTHR19317:SF0">
    <property type="entry name" value="PRENYLATED RAB ACCEPTOR PROTEIN 1"/>
    <property type="match status" value="1"/>
</dbReference>
<evidence type="ECO:0000256" key="4">
    <source>
        <dbReference type="ARBA" id="ARBA00023136"/>
    </source>
</evidence>
<dbReference type="Proteomes" id="UP000030686">
    <property type="component" value="Unassembled WGS sequence"/>
</dbReference>
<dbReference type="EMBL" id="HG792017">
    <property type="protein sequence ID" value="CDM34997.1"/>
    <property type="molecule type" value="Genomic_DNA"/>
</dbReference>
<dbReference type="GO" id="GO:0016020">
    <property type="term" value="C:membrane"/>
    <property type="evidence" value="ECO:0007669"/>
    <property type="project" value="UniProtKB-SubCell"/>
</dbReference>
<accession>W6QZK6</accession>
<dbReference type="InterPro" id="IPR004895">
    <property type="entry name" value="Prenylated_rab_accept_PRA1"/>
</dbReference>
<dbReference type="AlphaFoldDB" id="W6QZK6"/>
<feature type="region of interest" description="Disordered" evidence="5">
    <location>
        <begin position="334"/>
        <end position="528"/>
    </location>
</feature>
<dbReference type="PANTHER" id="PTHR19317">
    <property type="entry name" value="PRENYLATED RAB ACCEPTOR 1-RELATED"/>
    <property type="match status" value="1"/>
</dbReference>
<feature type="transmembrane region" description="Helical" evidence="6">
    <location>
        <begin position="112"/>
        <end position="135"/>
    </location>
</feature>
<protein>
    <submittedName>
        <fullName evidence="7">Prenylated rab acceptor PRA1</fullName>
    </submittedName>
</protein>
<feature type="region of interest" description="Disordered" evidence="5">
    <location>
        <begin position="279"/>
        <end position="315"/>
    </location>
</feature>
<dbReference type="Pfam" id="PF03208">
    <property type="entry name" value="PRA1"/>
    <property type="match status" value="1"/>
</dbReference>
<dbReference type="OMA" id="AYAFWAW"/>
<feature type="compositionally biased region" description="Low complexity" evidence="5">
    <location>
        <begin position="303"/>
        <end position="315"/>
    </location>
</feature>
<reference evidence="7" key="1">
    <citation type="journal article" date="2014" name="Nat. Commun.">
        <title>Multiple recent horizontal transfers of a large genomic region in cheese making fungi.</title>
        <authorList>
            <person name="Cheeseman K."/>
            <person name="Ropars J."/>
            <person name="Renault P."/>
            <person name="Dupont J."/>
            <person name="Gouzy J."/>
            <person name="Branca A."/>
            <person name="Abraham A.L."/>
            <person name="Ceppi M."/>
            <person name="Conseiller E."/>
            <person name="Debuchy R."/>
            <person name="Malagnac F."/>
            <person name="Goarin A."/>
            <person name="Silar P."/>
            <person name="Lacoste S."/>
            <person name="Sallet E."/>
            <person name="Bensimon A."/>
            <person name="Giraud T."/>
            <person name="Brygoo Y."/>
        </authorList>
    </citation>
    <scope>NUCLEOTIDE SEQUENCE [LARGE SCALE GENOMIC DNA]</scope>
    <source>
        <strain evidence="7">FM164</strain>
    </source>
</reference>
<keyword evidence="3 6" id="KW-1133">Transmembrane helix</keyword>
<keyword evidence="2 6" id="KW-0812">Transmembrane</keyword>
<feature type="compositionally biased region" description="Low complexity" evidence="5">
    <location>
        <begin position="336"/>
        <end position="369"/>
    </location>
</feature>
<organism evidence="7 8">
    <name type="scientific">Penicillium roqueforti (strain FM164)</name>
    <dbReference type="NCBI Taxonomy" id="1365484"/>
    <lineage>
        <taxon>Eukaryota</taxon>
        <taxon>Fungi</taxon>
        <taxon>Dikarya</taxon>
        <taxon>Ascomycota</taxon>
        <taxon>Pezizomycotina</taxon>
        <taxon>Eurotiomycetes</taxon>
        <taxon>Eurotiomycetidae</taxon>
        <taxon>Eurotiales</taxon>
        <taxon>Aspergillaceae</taxon>
        <taxon>Penicillium</taxon>
    </lineage>
</organism>
<feature type="transmembrane region" description="Helical" evidence="6">
    <location>
        <begin position="68"/>
        <end position="100"/>
    </location>
</feature>
<comment type="subcellular location">
    <subcellularLocation>
        <location evidence="1">Membrane</location>
        <topology evidence="1">Multi-pass membrane protein</topology>
    </subcellularLocation>
</comment>
<dbReference type="OrthoDB" id="63113at2759"/>
<gene>
    <name evidence="7" type="ORF">PROQFM164_S03g001724</name>
</gene>
<name>W6QZK6_PENRF</name>
<feature type="compositionally biased region" description="Acidic residues" evidence="5">
    <location>
        <begin position="481"/>
        <end position="494"/>
    </location>
</feature>
<feature type="compositionally biased region" description="Polar residues" evidence="5">
    <location>
        <begin position="436"/>
        <end position="462"/>
    </location>
</feature>
<feature type="compositionally biased region" description="Low complexity" evidence="5">
    <location>
        <begin position="508"/>
        <end position="518"/>
    </location>
</feature>
<evidence type="ECO:0000256" key="6">
    <source>
        <dbReference type="SAM" id="Phobius"/>
    </source>
</evidence>
<evidence type="ECO:0000313" key="7">
    <source>
        <dbReference type="EMBL" id="CDM34997.1"/>
    </source>
</evidence>
<evidence type="ECO:0000313" key="8">
    <source>
        <dbReference type="Proteomes" id="UP000030686"/>
    </source>
</evidence>
<evidence type="ECO:0000256" key="5">
    <source>
        <dbReference type="SAM" id="MobiDB-lite"/>
    </source>
</evidence>
<keyword evidence="8" id="KW-1185">Reference proteome</keyword>
<dbReference type="STRING" id="1365484.W6QZK6"/>
<keyword evidence="4 6" id="KW-0472">Membrane</keyword>
<evidence type="ECO:0000256" key="2">
    <source>
        <dbReference type="ARBA" id="ARBA00022692"/>
    </source>
</evidence>
<dbReference type="GO" id="GO:0005794">
    <property type="term" value="C:Golgi apparatus"/>
    <property type="evidence" value="ECO:0007669"/>
    <property type="project" value="TreeGrafter"/>
</dbReference>